<dbReference type="AlphaFoldDB" id="A0A1H3IEM3"/>
<evidence type="ECO:0000313" key="2">
    <source>
        <dbReference type="EMBL" id="SDY26057.1"/>
    </source>
</evidence>
<keyword evidence="1" id="KW-0233">DNA recombination</keyword>
<evidence type="ECO:0000256" key="1">
    <source>
        <dbReference type="ARBA" id="ARBA00023172"/>
    </source>
</evidence>
<dbReference type="Proteomes" id="UP000199286">
    <property type="component" value="Unassembled WGS sequence"/>
</dbReference>
<dbReference type="Gene3D" id="1.10.443.10">
    <property type="entry name" value="Intergrase catalytic core"/>
    <property type="match status" value="1"/>
</dbReference>
<dbReference type="STRING" id="321339.SAMN05444340_10514"/>
<gene>
    <name evidence="2" type="ORF">SAMN05444340_10514</name>
</gene>
<dbReference type="GO" id="GO:0006310">
    <property type="term" value="P:DNA recombination"/>
    <property type="evidence" value="ECO:0007669"/>
    <property type="project" value="UniProtKB-KW"/>
</dbReference>
<sequence length="766" mass="85740">MPRNRSLPPHLEIRRNGFYWRRRLPRSLRDRGGASSGAAGNDFRTPLEKSFLCFSLRTHLPADAKILARRLTEMSDLVFAAGAEMTMAIAPETQVWMLESLVRFEIEAFERARAVAGPRSPEAAAMDLRREEALQATLRQALWLGDREVARQPLRHVAARLGLELDAADEDWTALAYEATRVLLDVSQERARRQQGIYDQPTVFFRRAIGTATAAAVAHPGIAPALAVAPAAFASTQTAPTPVEAAPASFFSETMAPAKHVPPGIAPAPAPDPQPTKTAAHSSLLATTALTPAIVPAGLDMPDDYDEQSWQKARIATRPPRILIDRTLLSEASRAALDKHRGITFGEAIELHYELLSWGYHAPFNVHQKRKPLPRDKQGATLEERLTEDHRGKRRFALDFWLSVIGDIPVDEIHVDDVNDGLEQLWQVPNNHGRSEAERGKFNMLELIERADAQEAEGERKIAAAKARGATEEEIDQIRLDTHVARLSVSTYIKHGRVARAIGEMLWDMQLIDQNPFSICTWTNKEVKALKSGEGGRKRVAWDDRIYTLFGSRVFQEPLEDIGEPLFWAPLIARHQGLRMEECLQLGPDDFGSDKGIPYLKVSKTIINGVKTLSSERIMPLHPQLIELGLLKLVEFRRKEKHIRLFPFLTRGVQKGTFSANFSKSFGYYRRTNDCYWPGLDFHALRTTFHNDLLTDDKSDAIRCRLMGHANTDEGDRSYGQSLGIEALAERMKSVVVDISMIRSPFDAPSAVLEARAKERGLRVVA</sequence>
<dbReference type="InterPro" id="IPR013762">
    <property type="entry name" value="Integrase-like_cat_sf"/>
</dbReference>
<organism evidence="2 3">
    <name type="scientific">Citreimonas salinaria</name>
    <dbReference type="NCBI Taxonomy" id="321339"/>
    <lineage>
        <taxon>Bacteria</taxon>
        <taxon>Pseudomonadati</taxon>
        <taxon>Pseudomonadota</taxon>
        <taxon>Alphaproteobacteria</taxon>
        <taxon>Rhodobacterales</taxon>
        <taxon>Roseobacteraceae</taxon>
        <taxon>Citreimonas</taxon>
    </lineage>
</organism>
<evidence type="ECO:0008006" key="4">
    <source>
        <dbReference type="Google" id="ProtNLM"/>
    </source>
</evidence>
<dbReference type="EMBL" id="FNPF01000005">
    <property type="protein sequence ID" value="SDY26057.1"/>
    <property type="molecule type" value="Genomic_DNA"/>
</dbReference>
<protein>
    <recommendedName>
        <fullName evidence="4">Phage integrase family protein</fullName>
    </recommendedName>
</protein>
<accession>A0A1H3IEM3</accession>
<reference evidence="2 3" key="1">
    <citation type="submission" date="2016-10" db="EMBL/GenBank/DDBJ databases">
        <authorList>
            <person name="de Groot N.N."/>
        </authorList>
    </citation>
    <scope>NUCLEOTIDE SEQUENCE [LARGE SCALE GENOMIC DNA]</scope>
    <source>
        <strain evidence="2 3">DSM 26880</strain>
    </source>
</reference>
<dbReference type="InterPro" id="IPR011010">
    <property type="entry name" value="DNA_brk_join_enz"/>
</dbReference>
<proteinExistence type="predicted"/>
<dbReference type="SUPFAM" id="SSF56349">
    <property type="entry name" value="DNA breaking-rejoining enzymes"/>
    <property type="match status" value="1"/>
</dbReference>
<dbReference type="GO" id="GO:0003677">
    <property type="term" value="F:DNA binding"/>
    <property type="evidence" value="ECO:0007669"/>
    <property type="project" value="InterPro"/>
</dbReference>
<keyword evidence="3" id="KW-1185">Reference proteome</keyword>
<evidence type="ECO:0000313" key="3">
    <source>
        <dbReference type="Proteomes" id="UP000199286"/>
    </source>
</evidence>
<name>A0A1H3IEM3_9RHOB</name>
<dbReference type="GO" id="GO:0015074">
    <property type="term" value="P:DNA integration"/>
    <property type="evidence" value="ECO:0007669"/>
    <property type="project" value="InterPro"/>
</dbReference>